<keyword evidence="1" id="KW-0812">Transmembrane</keyword>
<feature type="transmembrane region" description="Helical" evidence="1">
    <location>
        <begin position="21"/>
        <end position="39"/>
    </location>
</feature>
<feature type="transmembrane region" description="Helical" evidence="1">
    <location>
        <begin position="101"/>
        <end position="123"/>
    </location>
</feature>
<accession>A0ABN4YBE4</accession>
<name>A0ABN4YBE4_9GAMM</name>
<gene>
    <name evidence="2" type="ORF">SJ2017_0223</name>
</gene>
<proteinExistence type="predicted"/>
<keyword evidence="1" id="KW-0472">Membrane</keyword>
<evidence type="ECO:0000313" key="2">
    <source>
        <dbReference type="EMBL" id="ARD20572.1"/>
    </source>
</evidence>
<sequence length="243" mass="26815">MSLSAILTEAYNFFRNHIAQLASLTVPLLLIQVMIQVWLGTELAAQAEVEIPQFGAIHGAAMMALLLIFSLLIAALTLYLEVRSRGHDVTPGLVLKNSFTFVPPLLLAGVFSGLAILAPVMLFAVFGPFWIIGLSISFYLFARLAYVNFMVIVERVSPLEAIKSSFKFSSPIVLKTMLILMLYLPLSMVGGIVLQLTEFGGFPLRIIIDTLFAFLGLFVNVALFRLYMVNRTTDDSESDTTEI</sequence>
<feature type="transmembrane region" description="Helical" evidence="1">
    <location>
        <begin position="172"/>
        <end position="194"/>
    </location>
</feature>
<dbReference type="Proteomes" id="UP000191820">
    <property type="component" value="Chromosome"/>
</dbReference>
<feature type="transmembrane region" description="Helical" evidence="1">
    <location>
        <begin position="206"/>
        <end position="227"/>
    </location>
</feature>
<keyword evidence="3" id="KW-1185">Reference proteome</keyword>
<keyword evidence="1" id="KW-1133">Transmembrane helix</keyword>
<dbReference type="EMBL" id="CP020472">
    <property type="protein sequence ID" value="ARD20572.1"/>
    <property type="molecule type" value="Genomic_DNA"/>
</dbReference>
<reference evidence="2 3" key="1">
    <citation type="submission" date="2017-03" db="EMBL/GenBank/DDBJ databases">
        <title>Genome sequencing of Shewanella japonica KCTC 22435.</title>
        <authorList>
            <person name="Kim K.M."/>
        </authorList>
    </citation>
    <scope>NUCLEOTIDE SEQUENCE [LARGE SCALE GENOMIC DNA]</scope>
    <source>
        <strain evidence="2 3">KCTC 22435</strain>
    </source>
</reference>
<organism evidence="2 3">
    <name type="scientific">Shewanella japonica</name>
    <dbReference type="NCBI Taxonomy" id="93973"/>
    <lineage>
        <taxon>Bacteria</taxon>
        <taxon>Pseudomonadati</taxon>
        <taxon>Pseudomonadota</taxon>
        <taxon>Gammaproteobacteria</taxon>
        <taxon>Alteromonadales</taxon>
        <taxon>Shewanellaceae</taxon>
        <taxon>Shewanella</taxon>
    </lineage>
</organism>
<protein>
    <submittedName>
        <fullName evidence="2">Membrane protein</fullName>
    </submittedName>
</protein>
<feature type="transmembrane region" description="Helical" evidence="1">
    <location>
        <begin position="59"/>
        <end position="80"/>
    </location>
</feature>
<evidence type="ECO:0000256" key="1">
    <source>
        <dbReference type="SAM" id="Phobius"/>
    </source>
</evidence>
<feature type="transmembrane region" description="Helical" evidence="1">
    <location>
        <begin position="129"/>
        <end position="151"/>
    </location>
</feature>
<evidence type="ECO:0000313" key="3">
    <source>
        <dbReference type="Proteomes" id="UP000191820"/>
    </source>
</evidence>
<dbReference type="RefSeq" id="WP_055025373.1">
    <property type="nucleotide sequence ID" value="NZ_CANMJJ010000021.1"/>
</dbReference>